<name>A0ABR3CQE7_9PEZI</name>
<dbReference type="Gene3D" id="3.30.420.10">
    <property type="entry name" value="Ribonuclease H-like superfamily/Ribonuclease H"/>
    <property type="match status" value="1"/>
</dbReference>
<evidence type="ECO:0000313" key="2">
    <source>
        <dbReference type="EMBL" id="KAL0262858.1"/>
    </source>
</evidence>
<accession>A0ABR3CQE7</accession>
<dbReference type="InterPro" id="IPR036397">
    <property type="entry name" value="RNaseH_sf"/>
</dbReference>
<protein>
    <recommendedName>
        <fullName evidence="1">RNase H type-1 domain-containing protein</fullName>
    </recommendedName>
</protein>
<dbReference type="PANTHER" id="PTHR34502">
    <property type="entry name" value="DUF6594 DOMAIN-CONTAINING PROTEIN-RELATED"/>
    <property type="match status" value="1"/>
</dbReference>
<dbReference type="InterPro" id="IPR046529">
    <property type="entry name" value="DUF6594"/>
</dbReference>
<dbReference type="PANTHER" id="PTHR34502:SF3">
    <property type="entry name" value="DUF6594 DOMAIN-CONTAINING PROTEIN"/>
    <property type="match status" value="1"/>
</dbReference>
<dbReference type="InterPro" id="IPR002156">
    <property type="entry name" value="RNaseH_domain"/>
</dbReference>
<dbReference type="EMBL" id="JAJVCZ030000002">
    <property type="protein sequence ID" value="KAL0262858.1"/>
    <property type="molecule type" value="Genomic_DNA"/>
</dbReference>
<dbReference type="CDD" id="cd13934">
    <property type="entry name" value="RNase_H_Dikarya_like"/>
    <property type="match status" value="1"/>
</dbReference>
<evidence type="ECO:0000259" key="1">
    <source>
        <dbReference type="PROSITE" id="PS50879"/>
    </source>
</evidence>
<keyword evidence="3" id="KW-1185">Reference proteome</keyword>
<sequence>MLYRGFSYVHTRLILNLQAKIAALERELDDIDDIEFGNEDTRVRLKSVATDIEDGKRAQDNERHRQEILEELRVNVMHYDEMLIKAKQIAAFQRPTDRDYRSVRTYFRNSRPLVKKEEQYIRCREDLISLRSGREWAGFDQWVETRLLNLSRKRSFVKPSSSGSHDIRVTGSMATDEFGEPIRRLFVPALDWCTAAIPMSELIVYNDEKQVSQLQMTNMRQPQPYRDENTVVIRIDGACRGNGTPAAKASYGIYVGPNSRYNTHGLLPASLPQTSTRAEVEALHHSLDVIDNITKQDFKLSRIKVASDSDFLVKAMSQWIEGWIENGGYGSSGRRVAHFDRLEQLHKRIDEMEYGDDGGIELQFWHIPRELNRAADSLANAALDSA</sequence>
<dbReference type="Proteomes" id="UP001430584">
    <property type="component" value="Unassembled WGS sequence"/>
</dbReference>
<dbReference type="RefSeq" id="XP_066635887.1">
    <property type="nucleotide sequence ID" value="XM_066773320.1"/>
</dbReference>
<dbReference type="SUPFAM" id="SSF53098">
    <property type="entry name" value="Ribonuclease H-like"/>
    <property type="match status" value="1"/>
</dbReference>
<feature type="domain" description="RNase H type-1" evidence="1">
    <location>
        <begin position="227"/>
        <end position="384"/>
    </location>
</feature>
<dbReference type="Pfam" id="PF00075">
    <property type="entry name" value="RNase_H"/>
    <property type="match status" value="1"/>
</dbReference>
<dbReference type="PROSITE" id="PS50879">
    <property type="entry name" value="RNASE_H_1"/>
    <property type="match status" value="1"/>
</dbReference>
<dbReference type="GeneID" id="92005917"/>
<gene>
    <name evidence="2" type="ORF">SLS55_001832</name>
</gene>
<organism evidence="2 3">
    <name type="scientific">Diplodia seriata</name>
    <dbReference type="NCBI Taxonomy" id="420778"/>
    <lineage>
        <taxon>Eukaryota</taxon>
        <taxon>Fungi</taxon>
        <taxon>Dikarya</taxon>
        <taxon>Ascomycota</taxon>
        <taxon>Pezizomycotina</taxon>
        <taxon>Dothideomycetes</taxon>
        <taxon>Dothideomycetes incertae sedis</taxon>
        <taxon>Botryosphaeriales</taxon>
        <taxon>Botryosphaeriaceae</taxon>
        <taxon>Diplodia</taxon>
    </lineage>
</organism>
<reference evidence="2 3" key="1">
    <citation type="submission" date="2024-02" db="EMBL/GenBank/DDBJ databases">
        <title>De novo assembly and annotation of 12 fungi associated with fruit tree decline syndrome in Ontario, Canada.</title>
        <authorList>
            <person name="Sulman M."/>
            <person name="Ellouze W."/>
            <person name="Ilyukhin E."/>
        </authorList>
    </citation>
    <scope>NUCLEOTIDE SEQUENCE [LARGE SCALE GENOMIC DNA]</scope>
    <source>
        <strain evidence="2 3">FDS-637</strain>
    </source>
</reference>
<dbReference type="InterPro" id="IPR012337">
    <property type="entry name" value="RNaseH-like_sf"/>
</dbReference>
<comment type="caution">
    <text evidence="2">The sequence shown here is derived from an EMBL/GenBank/DDBJ whole genome shotgun (WGS) entry which is preliminary data.</text>
</comment>
<proteinExistence type="predicted"/>
<evidence type="ECO:0000313" key="3">
    <source>
        <dbReference type="Proteomes" id="UP001430584"/>
    </source>
</evidence>
<dbReference type="Pfam" id="PF20237">
    <property type="entry name" value="DUF6594"/>
    <property type="match status" value="1"/>
</dbReference>